<protein>
    <submittedName>
        <fullName evidence="1">Uncharacterized protein</fullName>
    </submittedName>
</protein>
<evidence type="ECO:0000313" key="2">
    <source>
        <dbReference type="Proteomes" id="UP000649573"/>
    </source>
</evidence>
<comment type="caution">
    <text evidence="1">The sequence shown here is derived from an EMBL/GenBank/DDBJ whole genome shotgun (WGS) entry which is preliminary data.</text>
</comment>
<reference evidence="2" key="1">
    <citation type="journal article" date="2019" name="Int. J. Syst. Evol. Microbiol.">
        <title>The Global Catalogue of Microorganisms (GCM) 10K type strain sequencing project: providing services to taxonomists for standard genome sequencing and annotation.</title>
        <authorList>
            <consortium name="The Broad Institute Genomics Platform"/>
            <consortium name="The Broad Institute Genome Sequencing Center for Infectious Disease"/>
            <person name="Wu L."/>
            <person name="Ma J."/>
        </authorList>
    </citation>
    <scope>NUCLEOTIDE SEQUENCE [LARGE SCALE GENOMIC DNA]</scope>
    <source>
        <strain evidence="2">JCM 3296</strain>
    </source>
</reference>
<organism evidence="1 2">
    <name type="scientific">Lentzea flava</name>
    <dbReference type="NCBI Taxonomy" id="103732"/>
    <lineage>
        <taxon>Bacteria</taxon>
        <taxon>Bacillati</taxon>
        <taxon>Actinomycetota</taxon>
        <taxon>Actinomycetes</taxon>
        <taxon>Pseudonocardiales</taxon>
        <taxon>Pseudonocardiaceae</taxon>
        <taxon>Lentzea</taxon>
    </lineage>
</organism>
<dbReference type="Proteomes" id="UP000649573">
    <property type="component" value="Unassembled WGS sequence"/>
</dbReference>
<sequence length="64" mass="6907">MVGGWVELCAPNQLETVVESVGALSVVAGHRFGGPGDEDLRPHCWVSGWLRRVMWSLARSVSSA</sequence>
<accession>A0ABQ2UKH8</accession>
<dbReference type="EMBL" id="BMRE01000010">
    <property type="protein sequence ID" value="GGU35627.1"/>
    <property type="molecule type" value="Genomic_DNA"/>
</dbReference>
<gene>
    <name evidence="1" type="ORF">GCM10010178_29790</name>
</gene>
<name>A0ABQ2UKH8_9PSEU</name>
<proteinExistence type="predicted"/>
<evidence type="ECO:0000313" key="1">
    <source>
        <dbReference type="EMBL" id="GGU35627.1"/>
    </source>
</evidence>
<keyword evidence="2" id="KW-1185">Reference proteome</keyword>